<evidence type="ECO:0000259" key="3">
    <source>
        <dbReference type="Pfam" id="PF05368"/>
    </source>
</evidence>
<name>A0A084BBF7_STACB</name>
<keyword evidence="1" id="KW-0521">NADP</keyword>
<dbReference type="AlphaFoldDB" id="A0A084BBF7"/>
<reference evidence="4 5" key="1">
    <citation type="journal article" date="2014" name="BMC Genomics">
        <title>Comparative genome sequencing reveals chemotype-specific gene clusters in the toxigenic black mold Stachybotrys.</title>
        <authorList>
            <person name="Semeiks J."/>
            <person name="Borek D."/>
            <person name="Otwinowski Z."/>
            <person name="Grishin N.V."/>
        </authorList>
    </citation>
    <scope>NUCLEOTIDE SEQUENCE [LARGE SCALE GENOMIC DNA]</scope>
    <source>
        <strain evidence="5">CBS 109288 / IBT 7711</strain>
    </source>
</reference>
<dbReference type="PANTHER" id="PTHR47706">
    <property type="entry name" value="NMRA-LIKE FAMILY PROTEIN"/>
    <property type="match status" value="1"/>
</dbReference>
<sequence>MLVLLAGATGSLGKQLIASFLKRNHQVRVIARNRSKLNEATLSQLEGFVQSKSYYDIEALDRACSGVDAVVCVYNGAPELQVDGQLLLVRAAERAGVRRYVASTWGGDFCELQLGDIDSYDGHLSFLKQVEKTSGIRPNYIFTGVLGEVMLTAKDTMDYSTKNHGPWDPDGKRMEIWGTGDEPWQWTCERDAAEFTAEIILRDGAEDGGHWRVCSGSHSLRQIAAVYEKMRGVPVALEFLGSVDELSSRAYEARRQGSPRNMWTYLGWFYYLFIVNGTFFMEELDNDRFDVKTTSLEEFIEENPQI</sequence>
<dbReference type="Gene3D" id="3.40.50.720">
    <property type="entry name" value="NAD(P)-binding Rossmann-like Domain"/>
    <property type="match status" value="1"/>
</dbReference>
<dbReference type="Proteomes" id="UP000028045">
    <property type="component" value="Unassembled WGS sequence"/>
</dbReference>
<accession>A0A084BBF7</accession>
<evidence type="ECO:0000313" key="4">
    <source>
        <dbReference type="EMBL" id="KEY74886.1"/>
    </source>
</evidence>
<keyword evidence="2" id="KW-0560">Oxidoreductase</keyword>
<feature type="domain" description="NmrA-like" evidence="3">
    <location>
        <begin position="3"/>
        <end position="240"/>
    </location>
</feature>
<dbReference type="InterPro" id="IPR036291">
    <property type="entry name" value="NAD(P)-bd_dom_sf"/>
</dbReference>
<proteinExistence type="predicted"/>
<dbReference type="OrthoDB" id="419598at2759"/>
<dbReference type="InterPro" id="IPR008030">
    <property type="entry name" value="NmrA-like"/>
</dbReference>
<dbReference type="EMBL" id="KL647421">
    <property type="protein sequence ID" value="KEY74886.1"/>
    <property type="molecule type" value="Genomic_DNA"/>
</dbReference>
<dbReference type="SUPFAM" id="SSF51735">
    <property type="entry name" value="NAD(P)-binding Rossmann-fold domains"/>
    <property type="match status" value="1"/>
</dbReference>
<keyword evidence="5" id="KW-1185">Reference proteome</keyword>
<evidence type="ECO:0000256" key="2">
    <source>
        <dbReference type="ARBA" id="ARBA00023002"/>
    </source>
</evidence>
<gene>
    <name evidence="4" type="ORF">S7711_09962</name>
</gene>
<organism evidence="4 5">
    <name type="scientific">Stachybotrys chartarum (strain CBS 109288 / IBT 7711)</name>
    <name type="common">Toxic black mold</name>
    <name type="synonym">Stilbospora chartarum</name>
    <dbReference type="NCBI Taxonomy" id="1280523"/>
    <lineage>
        <taxon>Eukaryota</taxon>
        <taxon>Fungi</taxon>
        <taxon>Dikarya</taxon>
        <taxon>Ascomycota</taxon>
        <taxon>Pezizomycotina</taxon>
        <taxon>Sordariomycetes</taxon>
        <taxon>Hypocreomycetidae</taxon>
        <taxon>Hypocreales</taxon>
        <taxon>Stachybotryaceae</taxon>
        <taxon>Stachybotrys</taxon>
    </lineage>
</organism>
<evidence type="ECO:0000256" key="1">
    <source>
        <dbReference type="ARBA" id="ARBA00022857"/>
    </source>
</evidence>
<dbReference type="GO" id="GO:0016491">
    <property type="term" value="F:oxidoreductase activity"/>
    <property type="evidence" value="ECO:0007669"/>
    <property type="project" value="UniProtKB-KW"/>
</dbReference>
<protein>
    <recommendedName>
        <fullName evidence="3">NmrA-like domain-containing protein</fullName>
    </recommendedName>
</protein>
<dbReference type="Pfam" id="PF05368">
    <property type="entry name" value="NmrA"/>
    <property type="match status" value="1"/>
</dbReference>
<dbReference type="HOGENOM" id="CLU_079104_0_0_1"/>
<evidence type="ECO:0000313" key="5">
    <source>
        <dbReference type="Proteomes" id="UP000028045"/>
    </source>
</evidence>
<dbReference type="PANTHER" id="PTHR47706:SF9">
    <property type="entry name" value="NMRA-LIKE DOMAIN-CONTAINING PROTEIN-RELATED"/>
    <property type="match status" value="1"/>
</dbReference>
<dbReference type="InterPro" id="IPR051609">
    <property type="entry name" value="NmrA/Isoflavone_reductase-like"/>
</dbReference>